<keyword evidence="5" id="KW-0804">Transcription</keyword>
<reference evidence="8" key="1">
    <citation type="submission" date="2016-11" db="EMBL/GenBank/DDBJ databases">
        <authorList>
            <person name="Varghese N."/>
            <person name="Submissions S."/>
        </authorList>
    </citation>
    <scope>NUCLEOTIDE SEQUENCE [LARGE SCALE GENOMIC DNA]</scope>
    <source>
        <strain evidence="8">DSM 26134</strain>
    </source>
</reference>
<dbReference type="CDD" id="cd00609">
    <property type="entry name" value="AAT_like"/>
    <property type="match status" value="1"/>
</dbReference>
<dbReference type="GO" id="GO:0008483">
    <property type="term" value="F:transaminase activity"/>
    <property type="evidence" value="ECO:0007669"/>
    <property type="project" value="UniProtKB-KW"/>
</dbReference>
<name>A0A1M6WLD2_REIAG</name>
<dbReference type="Pfam" id="PF00392">
    <property type="entry name" value="GntR"/>
    <property type="match status" value="1"/>
</dbReference>
<evidence type="ECO:0000259" key="6">
    <source>
        <dbReference type="PROSITE" id="PS50949"/>
    </source>
</evidence>
<organism evidence="7 8">
    <name type="scientific">Reichenbachiella agariperforans</name>
    <dbReference type="NCBI Taxonomy" id="156994"/>
    <lineage>
        <taxon>Bacteria</taxon>
        <taxon>Pseudomonadati</taxon>
        <taxon>Bacteroidota</taxon>
        <taxon>Cytophagia</taxon>
        <taxon>Cytophagales</taxon>
        <taxon>Reichenbachiellaceae</taxon>
        <taxon>Reichenbachiella</taxon>
    </lineage>
</organism>
<sequence length="474" mass="53785">MLPWKTIIRLTPDTRRAVYLQIADDITAEISSGRVTLGTKLPSSRLLAEQLQLNRKTVQLAYDELLSQGWIEIIPYKGTFVKKNLPILKPKPLGFIRPSSPKSPTTLAVKTHQINDGTPDYRIAPVTALYKTARFLTESKLSKSVLTGSHFAGHVSLRQNLAKYLNDTRALTPTANDLIITRGSQMSIFLACSVILSPGDRVIVGHLNYESANETIRYLGGQLVPVKVTRHGLDIDQIESIIVTQKIKAIYISPHHHYPTTVTMPIEHRLKLLALAQHHGFYILEDDYDYDYHYAGSPILPIASIDQGQQVIYIGSFSKILAPSIRMGYMYAHPDIISRCITIRKLIDRRGDPIIEKSLSILIEDGDIQRSIKKAVKIYRDRRDLFCKTLQHKFSDQVSFETPDGGMAVWVKFHNLKVKTLKETTLKQHLHLDVDTYSEEDKCRLGFASLNEDEIDHHLTVLQDSIHWLKHKNT</sequence>
<evidence type="ECO:0000256" key="4">
    <source>
        <dbReference type="ARBA" id="ARBA00023125"/>
    </source>
</evidence>
<dbReference type="CDD" id="cd07377">
    <property type="entry name" value="WHTH_GntR"/>
    <property type="match status" value="1"/>
</dbReference>
<protein>
    <submittedName>
        <fullName evidence="7">GntR family transcriptional regulator / MocR family aminotransferase</fullName>
    </submittedName>
</protein>
<keyword evidence="3" id="KW-0805">Transcription regulation</keyword>
<evidence type="ECO:0000313" key="8">
    <source>
        <dbReference type="Proteomes" id="UP000184474"/>
    </source>
</evidence>
<keyword evidence="8" id="KW-1185">Reference proteome</keyword>
<feature type="domain" description="HTH gntR-type" evidence="6">
    <location>
        <begin position="16"/>
        <end position="84"/>
    </location>
</feature>
<dbReference type="PANTHER" id="PTHR46577">
    <property type="entry name" value="HTH-TYPE TRANSCRIPTIONAL REGULATORY PROTEIN GABR"/>
    <property type="match status" value="1"/>
</dbReference>
<evidence type="ECO:0000256" key="5">
    <source>
        <dbReference type="ARBA" id="ARBA00023163"/>
    </source>
</evidence>
<dbReference type="InterPro" id="IPR036390">
    <property type="entry name" value="WH_DNA-bd_sf"/>
</dbReference>
<dbReference type="InterPro" id="IPR051446">
    <property type="entry name" value="HTH_trans_reg/aminotransferase"/>
</dbReference>
<dbReference type="AlphaFoldDB" id="A0A1M6WLD2"/>
<dbReference type="Gene3D" id="1.10.10.10">
    <property type="entry name" value="Winged helix-like DNA-binding domain superfamily/Winged helix DNA-binding domain"/>
    <property type="match status" value="1"/>
</dbReference>
<dbReference type="Proteomes" id="UP000184474">
    <property type="component" value="Unassembled WGS sequence"/>
</dbReference>
<keyword evidence="4" id="KW-0238">DNA-binding</keyword>
<proteinExistence type="inferred from homology"/>
<dbReference type="GO" id="GO:0003700">
    <property type="term" value="F:DNA-binding transcription factor activity"/>
    <property type="evidence" value="ECO:0007669"/>
    <property type="project" value="InterPro"/>
</dbReference>
<dbReference type="PANTHER" id="PTHR46577:SF1">
    <property type="entry name" value="HTH-TYPE TRANSCRIPTIONAL REGULATORY PROTEIN GABR"/>
    <property type="match status" value="1"/>
</dbReference>
<dbReference type="SUPFAM" id="SSF46785">
    <property type="entry name" value="Winged helix' DNA-binding domain"/>
    <property type="match status" value="1"/>
</dbReference>
<evidence type="ECO:0000256" key="2">
    <source>
        <dbReference type="ARBA" id="ARBA00022898"/>
    </source>
</evidence>
<dbReference type="InterPro" id="IPR015421">
    <property type="entry name" value="PyrdxlP-dep_Trfase_major"/>
</dbReference>
<dbReference type="Gene3D" id="3.40.640.10">
    <property type="entry name" value="Type I PLP-dependent aspartate aminotransferase-like (Major domain)"/>
    <property type="match status" value="1"/>
</dbReference>
<dbReference type="STRING" id="156994.SAMN04488028_11335"/>
<dbReference type="RefSeq" id="WP_073125583.1">
    <property type="nucleotide sequence ID" value="NZ_FRAA01000013.1"/>
</dbReference>
<dbReference type="Pfam" id="PF00155">
    <property type="entry name" value="Aminotran_1_2"/>
    <property type="match status" value="1"/>
</dbReference>
<evidence type="ECO:0000256" key="3">
    <source>
        <dbReference type="ARBA" id="ARBA00023015"/>
    </source>
</evidence>
<dbReference type="InterPro" id="IPR036388">
    <property type="entry name" value="WH-like_DNA-bd_sf"/>
</dbReference>
<dbReference type="InterPro" id="IPR015424">
    <property type="entry name" value="PyrdxlP-dep_Trfase"/>
</dbReference>
<evidence type="ECO:0000313" key="7">
    <source>
        <dbReference type="EMBL" id="SHK94426.1"/>
    </source>
</evidence>
<dbReference type="SMART" id="SM00345">
    <property type="entry name" value="HTH_GNTR"/>
    <property type="match status" value="1"/>
</dbReference>
<gene>
    <name evidence="7" type="ORF">SAMN04488028_11335</name>
</gene>
<dbReference type="EMBL" id="FRAA01000013">
    <property type="protein sequence ID" value="SHK94426.1"/>
    <property type="molecule type" value="Genomic_DNA"/>
</dbReference>
<keyword evidence="7" id="KW-0808">Transferase</keyword>
<dbReference type="PROSITE" id="PS50949">
    <property type="entry name" value="HTH_GNTR"/>
    <property type="match status" value="1"/>
</dbReference>
<dbReference type="GO" id="GO:0030170">
    <property type="term" value="F:pyridoxal phosphate binding"/>
    <property type="evidence" value="ECO:0007669"/>
    <property type="project" value="InterPro"/>
</dbReference>
<keyword evidence="7" id="KW-0032">Aminotransferase</keyword>
<dbReference type="GO" id="GO:0003677">
    <property type="term" value="F:DNA binding"/>
    <property type="evidence" value="ECO:0007669"/>
    <property type="project" value="UniProtKB-KW"/>
</dbReference>
<evidence type="ECO:0000256" key="1">
    <source>
        <dbReference type="ARBA" id="ARBA00005384"/>
    </source>
</evidence>
<dbReference type="InterPro" id="IPR004839">
    <property type="entry name" value="Aminotransferase_I/II_large"/>
</dbReference>
<accession>A0A1M6WLD2</accession>
<dbReference type="InterPro" id="IPR000524">
    <property type="entry name" value="Tscrpt_reg_HTH_GntR"/>
</dbReference>
<dbReference type="SUPFAM" id="SSF53383">
    <property type="entry name" value="PLP-dependent transferases"/>
    <property type="match status" value="1"/>
</dbReference>
<keyword evidence="2" id="KW-0663">Pyridoxal phosphate</keyword>
<dbReference type="PRINTS" id="PR00035">
    <property type="entry name" value="HTHGNTR"/>
</dbReference>
<comment type="similarity">
    <text evidence="1">In the C-terminal section; belongs to the class-I pyridoxal-phosphate-dependent aminotransferase family.</text>
</comment>